<keyword evidence="4" id="KW-1185">Reference proteome</keyword>
<evidence type="ECO:0000313" key="4">
    <source>
        <dbReference type="Proteomes" id="UP000050761"/>
    </source>
</evidence>
<dbReference type="EMBL" id="UZAH01027092">
    <property type="protein sequence ID" value="VDO88501.1"/>
    <property type="molecule type" value="Genomic_DNA"/>
</dbReference>
<protein>
    <submittedName>
        <fullName evidence="5">Secreted protein</fullName>
    </submittedName>
</protein>
<evidence type="ECO:0000256" key="2">
    <source>
        <dbReference type="SAM" id="SignalP"/>
    </source>
</evidence>
<feature type="chain" id="PRO_5044551642" evidence="2">
    <location>
        <begin position="20"/>
        <end position="51"/>
    </location>
</feature>
<feature type="signal peptide" evidence="2">
    <location>
        <begin position="1"/>
        <end position="19"/>
    </location>
</feature>
<evidence type="ECO:0000313" key="3">
    <source>
        <dbReference type="EMBL" id="VDO88501.1"/>
    </source>
</evidence>
<accession>A0A183FTK5</accession>
<dbReference type="Proteomes" id="UP000050761">
    <property type="component" value="Unassembled WGS sequence"/>
</dbReference>
<dbReference type="WBParaSite" id="HPBE_0001140901-mRNA-1">
    <property type="protein sequence ID" value="HPBE_0001140901-mRNA-1"/>
    <property type="gene ID" value="HPBE_0001140901"/>
</dbReference>
<evidence type="ECO:0000313" key="5">
    <source>
        <dbReference type="WBParaSite" id="HPBE_0001140901-mRNA-1"/>
    </source>
</evidence>
<accession>A0A3P7YLQ0</accession>
<feature type="compositionally biased region" description="Acidic residues" evidence="1">
    <location>
        <begin position="23"/>
        <end position="42"/>
    </location>
</feature>
<name>A0A183FTK5_HELPZ</name>
<organism evidence="4 5">
    <name type="scientific">Heligmosomoides polygyrus</name>
    <name type="common">Parasitic roundworm</name>
    <dbReference type="NCBI Taxonomy" id="6339"/>
    <lineage>
        <taxon>Eukaryota</taxon>
        <taxon>Metazoa</taxon>
        <taxon>Ecdysozoa</taxon>
        <taxon>Nematoda</taxon>
        <taxon>Chromadorea</taxon>
        <taxon>Rhabditida</taxon>
        <taxon>Rhabditina</taxon>
        <taxon>Rhabditomorpha</taxon>
        <taxon>Strongyloidea</taxon>
        <taxon>Heligmosomidae</taxon>
        <taxon>Heligmosomoides</taxon>
    </lineage>
</organism>
<reference evidence="3 4" key="1">
    <citation type="submission" date="2018-11" db="EMBL/GenBank/DDBJ databases">
        <authorList>
            <consortium name="Pathogen Informatics"/>
        </authorList>
    </citation>
    <scope>NUCLEOTIDE SEQUENCE [LARGE SCALE GENOMIC DNA]</scope>
</reference>
<feature type="region of interest" description="Disordered" evidence="1">
    <location>
        <begin position="23"/>
        <end position="51"/>
    </location>
</feature>
<dbReference type="AlphaFoldDB" id="A0A183FTK5"/>
<evidence type="ECO:0000256" key="1">
    <source>
        <dbReference type="SAM" id="MobiDB-lite"/>
    </source>
</evidence>
<reference evidence="5" key="2">
    <citation type="submission" date="2019-09" db="UniProtKB">
        <authorList>
            <consortium name="WormBaseParasite"/>
        </authorList>
    </citation>
    <scope>IDENTIFICATION</scope>
</reference>
<sequence>MHCASLLVCMFSILVLAFAQEEPEGIDEEGGDAEGECADEENSPFTEYYNS</sequence>
<proteinExistence type="predicted"/>
<gene>
    <name evidence="3" type="ORF">HPBE_LOCUS11410</name>
</gene>
<keyword evidence="2" id="KW-0732">Signal</keyword>